<evidence type="ECO:0000256" key="6">
    <source>
        <dbReference type="ARBA" id="ARBA00022737"/>
    </source>
</evidence>
<feature type="compositionally biased region" description="Polar residues" evidence="12">
    <location>
        <begin position="827"/>
        <end position="844"/>
    </location>
</feature>
<reference evidence="16 17" key="1">
    <citation type="submission" date="2014-04" db="EMBL/GenBank/DDBJ databases">
        <authorList>
            <consortium name="DOE Joint Genome Institute"/>
            <person name="Kuo A."/>
            <person name="Zuccaro A."/>
            <person name="Kohler A."/>
            <person name="Nagy L.G."/>
            <person name="Floudas D."/>
            <person name="Copeland A."/>
            <person name="Barry K.W."/>
            <person name="Cichocki N."/>
            <person name="Veneault-Fourrey C."/>
            <person name="LaButti K."/>
            <person name="Lindquist E.A."/>
            <person name="Lipzen A."/>
            <person name="Lundell T."/>
            <person name="Morin E."/>
            <person name="Murat C."/>
            <person name="Sun H."/>
            <person name="Tunlid A."/>
            <person name="Henrissat B."/>
            <person name="Grigoriev I.V."/>
            <person name="Hibbett D.S."/>
            <person name="Martin F."/>
            <person name="Nordberg H.P."/>
            <person name="Cantor M.N."/>
            <person name="Hua S.X."/>
        </authorList>
    </citation>
    <scope>NUCLEOTIDE SEQUENCE [LARGE SCALE GENOMIC DNA]</scope>
    <source>
        <strain evidence="16 17">MAFF 305830</strain>
    </source>
</reference>
<keyword evidence="11 13" id="KW-0472">Membrane</keyword>
<feature type="transmembrane region" description="Helical" evidence="13">
    <location>
        <begin position="30"/>
        <end position="50"/>
    </location>
</feature>
<feature type="transmembrane region" description="Helical" evidence="13">
    <location>
        <begin position="318"/>
        <end position="340"/>
    </location>
</feature>
<dbReference type="PROSITE" id="PS00211">
    <property type="entry name" value="ABC_TRANSPORTER_1"/>
    <property type="match status" value="2"/>
</dbReference>
<dbReference type="PROSITE" id="PS50893">
    <property type="entry name" value="ABC_TRANSPORTER_2"/>
    <property type="match status" value="2"/>
</dbReference>
<dbReference type="Pfam" id="PF00005">
    <property type="entry name" value="ABC_tran"/>
    <property type="match status" value="2"/>
</dbReference>
<accession>A0A0C2XZR5</accession>
<dbReference type="Gene3D" id="1.20.1560.10">
    <property type="entry name" value="ABC transporter type 1, transmembrane domain"/>
    <property type="match status" value="2"/>
</dbReference>
<dbReference type="InterPro" id="IPR056227">
    <property type="entry name" value="TMD0_ABC"/>
</dbReference>
<dbReference type="InterPro" id="IPR050173">
    <property type="entry name" value="ABC_transporter_C-like"/>
</dbReference>
<dbReference type="STRING" id="933852.A0A0C2XZR5"/>
<evidence type="ECO:0000256" key="11">
    <source>
        <dbReference type="ARBA" id="ARBA00023136"/>
    </source>
</evidence>
<evidence type="ECO:0000256" key="12">
    <source>
        <dbReference type="SAM" id="MobiDB-lite"/>
    </source>
</evidence>
<feature type="transmembrane region" description="Helical" evidence="13">
    <location>
        <begin position="128"/>
        <end position="151"/>
    </location>
</feature>
<dbReference type="CDD" id="cd03244">
    <property type="entry name" value="ABCC_MRP_domain2"/>
    <property type="match status" value="1"/>
</dbReference>
<feature type="transmembrane region" description="Helical" evidence="13">
    <location>
        <begin position="96"/>
        <end position="116"/>
    </location>
</feature>
<dbReference type="HOGENOM" id="CLU_000604_27_3_1"/>
<dbReference type="SMART" id="SM00382">
    <property type="entry name" value="AAA"/>
    <property type="match status" value="2"/>
</dbReference>
<evidence type="ECO:0000256" key="13">
    <source>
        <dbReference type="SAM" id="Phobius"/>
    </source>
</evidence>
<keyword evidence="8" id="KW-0067">ATP-binding</keyword>
<dbReference type="InterPro" id="IPR036640">
    <property type="entry name" value="ABC1_TM_sf"/>
</dbReference>
<feature type="domain" description="ABC transporter" evidence="14">
    <location>
        <begin position="599"/>
        <end position="822"/>
    </location>
</feature>
<keyword evidence="7" id="KW-0547">Nucleotide-binding</keyword>
<comment type="subcellular location">
    <subcellularLocation>
        <location evidence="1">Vacuole membrane</location>
        <topology evidence="1">Multi-pass membrane protein</topology>
    </subcellularLocation>
</comment>
<organism evidence="16 17">
    <name type="scientific">Serendipita vermifera MAFF 305830</name>
    <dbReference type="NCBI Taxonomy" id="933852"/>
    <lineage>
        <taxon>Eukaryota</taxon>
        <taxon>Fungi</taxon>
        <taxon>Dikarya</taxon>
        <taxon>Basidiomycota</taxon>
        <taxon>Agaricomycotina</taxon>
        <taxon>Agaricomycetes</taxon>
        <taxon>Sebacinales</taxon>
        <taxon>Serendipitaceae</taxon>
        <taxon>Serendipita</taxon>
    </lineage>
</organism>
<evidence type="ECO:0000256" key="2">
    <source>
        <dbReference type="ARBA" id="ARBA00009726"/>
    </source>
</evidence>
<dbReference type="CDD" id="cd18603">
    <property type="entry name" value="ABC_6TM_MRP1_2_3_6_D2_like"/>
    <property type="match status" value="1"/>
</dbReference>
<dbReference type="SUPFAM" id="SSF90123">
    <property type="entry name" value="ABC transporter transmembrane region"/>
    <property type="match status" value="2"/>
</dbReference>
<dbReference type="FunFam" id="3.40.50.300:FF:000450">
    <property type="entry name" value="ABC transporter C family member 2"/>
    <property type="match status" value="1"/>
</dbReference>
<feature type="domain" description="ABC transmembrane type-1" evidence="15">
    <location>
        <begin position="920"/>
        <end position="1204"/>
    </location>
</feature>
<evidence type="ECO:0000256" key="1">
    <source>
        <dbReference type="ARBA" id="ARBA00004128"/>
    </source>
</evidence>
<feature type="region of interest" description="Disordered" evidence="12">
    <location>
        <begin position="827"/>
        <end position="860"/>
    </location>
</feature>
<gene>
    <name evidence="16" type="ORF">M408DRAFT_325772</name>
</gene>
<dbReference type="CDD" id="cd18595">
    <property type="entry name" value="ABC_6TM_MRP1_2_3_6_D1_like"/>
    <property type="match status" value="1"/>
</dbReference>
<dbReference type="FunFam" id="3.40.50.300:FF:000610">
    <property type="entry name" value="Multidrug resistance-associated ABC transporter"/>
    <property type="match status" value="1"/>
</dbReference>
<dbReference type="PANTHER" id="PTHR24223:SF443">
    <property type="entry name" value="MULTIDRUG-RESISTANCE LIKE PROTEIN 1, ISOFORM I"/>
    <property type="match status" value="1"/>
</dbReference>
<sequence length="1483" mass="164456">MDALCPKDEGWGPSSSKRSFDFTPCFEDTVLFAAPDVLFVIVALVNVWHLSKSRQIPHRKSWILRIKVWLSWCLPLLITARIFMHLLGHHKTAPSTYLSLGSQLAAFLILPVLTWMNHIRERHSSTTLLIYWPLYLVVFGIWLRTSLAIGWFDKHQAELGLAATVAALGFVLWMLECIGQEHEPGAYHPIGKDINESPFRTANVYSRWTFHWMDGLMKLGSKRPLEEEDVYVLGKEDQAEFLTEKLERATEKHSSLWMALASAYGSTYAEAAVLKVIQDLLAFAQPQFLRFFLAYISLYQAAGTSPKPTADGPSPIKGFVIVAGMFACAMIQTIVLHQYFDKCYRTGMRIRSGLVALIYKKALVLSNEERNNMPSGDTVNLASVDAMRMQDLCTYGLIAISGPFQITLAFISLYNLLGWSAFVGVAIMILSIPINTGIARYTKKLQETQMKNTDKRTRLMSELLNNIKSIKLYAWENFFISKVLQVRNEQELKQLRKIGIASSFGTMFWGTIPLLVSLGSFTAAALVRDEPLTSDVVFPAISLFLLLSFPLAMFAMITTSIVSAMVSVKRLSKFLKADELQEAAVLYEAEINALPVVAIKDGDFRWSKESVQASLDSINLTVGSGDLVAVLGRVGSGKSSLLSAVAGEMYKSDGNVTVRGTVAYCPQNPWILSATVKDNILFCHEYDEEYYNLVLDACALRPDLKLLEHGDMTEIGEKGINLSGGQRARIALARAVYARADLTLMDDVLAAVDNHVARHIFDKVIGPNGLLGQKARILVTNSVAYLSQTQSLLLMRSGIILEEDTYDSVEANPQSELYKFIHISTSEPASGRQSGTATPRTSKPSPDGSRTEATLVPSPSEPIVSKEIRPVSRFAKAVKSNVIVAAPEADKAKKEHRERGRVKTDVYKQYVLSGGVGAFILLAVLTVIGQAVTIGSTYILKLWAEHNRKAGRNSDTETYLALYGSAVFLSSLVALATSLLLAVVIVIRSARYMHDRVLRALLRSPLSFFEQTPSGRILNVFSRDVYVLDQVLARVISGAMRTFSSVMGTVFIVCFSFPLFTFVLVPLGWFYRRILIYYLATSRELKRLDAVTRSPIFTWFSETLSGLSTIRAFRHQDIFILNLEKRLDRNQMQYMASINVNRWLAIRLEFIGSVIILLVATLSLAKLLWFGGVDAGLVGMVLSYCLSVSGALNWMVRSASEVEQNIVSVERMIQYANLAPEAEMVIKETEPTQPWPSKGAIEFKSMSMRYRPDLDFVLKDMNLKIPGGARIGMVGRTGCGKSSTMLVMLRIVEPTQGTITLDGVDIKTLGLATLRNAISIIPQEPQLFEGTVRDNIDPSASYDDIAIWDALHKSGMKEHITQIGGLDAAVHEGGSSLSAGQRQLLCFARALLRQTRVILLDEATSAVDTHTDEQLQSLIRGPDFAGVTMITVAHRINTIMNYDYIVVLGDGKIIEFDTPEALLAQKDSMFRSLASEAKLVDDL</sequence>
<protein>
    <recommendedName>
        <fullName evidence="18">Metal resistance protein YCF1</fullName>
    </recommendedName>
</protein>
<feature type="transmembrane region" description="Helical" evidence="13">
    <location>
        <begin position="541"/>
        <end position="566"/>
    </location>
</feature>
<keyword evidence="10 13" id="KW-1133">Transmembrane helix</keyword>
<feature type="transmembrane region" description="Helical" evidence="13">
    <location>
        <begin position="960"/>
        <end position="987"/>
    </location>
</feature>
<dbReference type="Pfam" id="PF24357">
    <property type="entry name" value="TMD0_ABC"/>
    <property type="match status" value="1"/>
</dbReference>
<dbReference type="InterPro" id="IPR017871">
    <property type="entry name" value="ABC_transporter-like_CS"/>
</dbReference>
<evidence type="ECO:0000259" key="14">
    <source>
        <dbReference type="PROSITE" id="PS50893"/>
    </source>
</evidence>
<keyword evidence="6" id="KW-0677">Repeat</keyword>
<dbReference type="Proteomes" id="UP000054097">
    <property type="component" value="Unassembled WGS sequence"/>
</dbReference>
<keyword evidence="9" id="KW-1278">Translocase</keyword>
<feature type="transmembrane region" description="Helical" evidence="13">
    <location>
        <begin position="157"/>
        <end position="175"/>
    </location>
</feature>
<dbReference type="PROSITE" id="PS50929">
    <property type="entry name" value="ABC_TM1F"/>
    <property type="match status" value="2"/>
</dbReference>
<evidence type="ECO:0008006" key="18">
    <source>
        <dbReference type="Google" id="ProtNLM"/>
    </source>
</evidence>
<dbReference type="EMBL" id="KN824277">
    <property type="protein sequence ID" value="KIM34352.1"/>
    <property type="molecule type" value="Genomic_DNA"/>
</dbReference>
<evidence type="ECO:0000256" key="9">
    <source>
        <dbReference type="ARBA" id="ARBA00022967"/>
    </source>
</evidence>
<dbReference type="Pfam" id="PF00664">
    <property type="entry name" value="ABC_membrane"/>
    <property type="match status" value="2"/>
</dbReference>
<evidence type="ECO:0000259" key="15">
    <source>
        <dbReference type="PROSITE" id="PS50929"/>
    </source>
</evidence>
<evidence type="ECO:0000256" key="10">
    <source>
        <dbReference type="ARBA" id="ARBA00022989"/>
    </source>
</evidence>
<dbReference type="SUPFAM" id="SSF52540">
    <property type="entry name" value="P-loop containing nucleoside triphosphate hydrolases"/>
    <property type="match status" value="2"/>
</dbReference>
<dbReference type="Gene3D" id="3.40.50.300">
    <property type="entry name" value="P-loop containing nucleotide triphosphate hydrolases"/>
    <property type="match status" value="2"/>
</dbReference>
<dbReference type="FunFam" id="1.20.1560.10:FF:000020">
    <property type="entry name" value="ABC metal ion transporter"/>
    <property type="match status" value="1"/>
</dbReference>
<evidence type="ECO:0000256" key="3">
    <source>
        <dbReference type="ARBA" id="ARBA00022448"/>
    </source>
</evidence>
<feature type="domain" description="ABC transmembrane type-1" evidence="15">
    <location>
        <begin position="271"/>
        <end position="563"/>
    </location>
</feature>
<feature type="transmembrane region" description="Helical" evidence="13">
    <location>
        <begin position="392"/>
        <end position="413"/>
    </location>
</feature>
<dbReference type="GO" id="GO:0140359">
    <property type="term" value="F:ABC-type transporter activity"/>
    <property type="evidence" value="ECO:0007669"/>
    <property type="project" value="InterPro"/>
</dbReference>
<keyword evidence="17" id="KW-1185">Reference proteome</keyword>
<keyword evidence="3" id="KW-0813">Transport</keyword>
<evidence type="ECO:0000313" key="16">
    <source>
        <dbReference type="EMBL" id="KIM34352.1"/>
    </source>
</evidence>
<dbReference type="GO" id="GO:0005524">
    <property type="term" value="F:ATP binding"/>
    <property type="evidence" value="ECO:0007669"/>
    <property type="project" value="UniProtKB-KW"/>
</dbReference>
<dbReference type="GO" id="GO:0016887">
    <property type="term" value="F:ATP hydrolysis activity"/>
    <property type="evidence" value="ECO:0007669"/>
    <property type="project" value="InterPro"/>
</dbReference>
<dbReference type="GO" id="GO:0000329">
    <property type="term" value="C:fungal-type vacuole membrane"/>
    <property type="evidence" value="ECO:0007669"/>
    <property type="project" value="UniProtKB-ARBA"/>
</dbReference>
<evidence type="ECO:0000313" key="17">
    <source>
        <dbReference type="Proteomes" id="UP000054097"/>
    </source>
</evidence>
<feature type="transmembrane region" description="Helical" evidence="13">
    <location>
        <begin position="910"/>
        <end position="940"/>
    </location>
</feature>
<dbReference type="PANTHER" id="PTHR24223">
    <property type="entry name" value="ATP-BINDING CASSETTE SUB-FAMILY C"/>
    <property type="match status" value="1"/>
</dbReference>
<dbReference type="InterPro" id="IPR027417">
    <property type="entry name" value="P-loop_NTPase"/>
</dbReference>
<dbReference type="InterPro" id="IPR003593">
    <property type="entry name" value="AAA+_ATPase"/>
</dbReference>
<keyword evidence="5 13" id="KW-0812">Transmembrane</keyword>
<comment type="similarity">
    <text evidence="2">Belongs to the ABC transporter superfamily. ABCC family. Conjugate transporter (TC 3.A.1.208) subfamily.</text>
</comment>
<dbReference type="FunFam" id="1.20.1560.10:FF:000010">
    <property type="entry name" value="Multidrug resistance-associated ABC transporter"/>
    <property type="match status" value="1"/>
</dbReference>
<feature type="transmembrane region" description="Helical" evidence="13">
    <location>
        <begin position="280"/>
        <end position="298"/>
    </location>
</feature>
<evidence type="ECO:0000256" key="7">
    <source>
        <dbReference type="ARBA" id="ARBA00022741"/>
    </source>
</evidence>
<evidence type="ECO:0000256" key="4">
    <source>
        <dbReference type="ARBA" id="ARBA00022554"/>
    </source>
</evidence>
<feature type="transmembrane region" description="Helical" evidence="13">
    <location>
        <begin position="1177"/>
        <end position="1196"/>
    </location>
</feature>
<proteinExistence type="inferred from homology"/>
<name>A0A0C2XZR5_SERVB</name>
<dbReference type="InterPro" id="IPR011527">
    <property type="entry name" value="ABC1_TM_dom"/>
</dbReference>
<dbReference type="CDD" id="cd03250">
    <property type="entry name" value="ABCC_MRP_domain1"/>
    <property type="match status" value="1"/>
</dbReference>
<feature type="domain" description="ABC transporter" evidence="14">
    <location>
        <begin position="1241"/>
        <end position="1475"/>
    </location>
</feature>
<feature type="transmembrane region" description="Helical" evidence="13">
    <location>
        <begin position="62"/>
        <end position="84"/>
    </location>
</feature>
<evidence type="ECO:0000256" key="5">
    <source>
        <dbReference type="ARBA" id="ARBA00022692"/>
    </source>
</evidence>
<feature type="transmembrane region" description="Helical" evidence="13">
    <location>
        <begin position="419"/>
        <end position="441"/>
    </location>
</feature>
<evidence type="ECO:0000256" key="8">
    <source>
        <dbReference type="ARBA" id="ARBA00022840"/>
    </source>
</evidence>
<feature type="transmembrane region" description="Helical" evidence="13">
    <location>
        <begin position="498"/>
        <end position="521"/>
    </location>
</feature>
<feature type="transmembrane region" description="Helical" evidence="13">
    <location>
        <begin position="1050"/>
        <end position="1071"/>
    </location>
</feature>
<reference evidence="17" key="2">
    <citation type="submission" date="2015-01" db="EMBL/GenBank/DDBJ databases">
        <title>Evolutionary Origins and Diversification of the Mycorrhizal Mutualists.</title>
        <authorList>
            <consortium name="DOE Joint Genome Institute"/>
            <consortium name="Mycorrhizal Genomics Consortium"/>
            <person name="Kohler A."/>
            <person name="Kuo A."/>
            <person name="Nagy L.G."/>
            <person name="Floudas D."/>
            <person name="Copeland A."/>
            <person name="Barry K.W."/>
            <person name="Cichocki N."/>
            <person name="Veneault-Fourrey C."/>
            <person name="LaButti K."/>
            <person name="Lindquist E.A."/>
            <person name="Lipzen A."/>
            <person name="Lundell T."/>
            <person name="Morin E."/>
            <person name="Murat C."/>
            <person name="Riley R."/>
            <person name="Ohm R."/>
            <person name="Sun H."/>
            <person name="Tunlid A."/>
            <person name="Henrissat B."/>
            <person name="Grigoriev I.V."/>
            <person name="Hibbett D.S."/>
            <person name="Martin F."/>
        </authorList>
    </citation>
    <scope>NUCLEOTIDE SEQUENCE [LARGE SCALE GENOMIC DNA]</scope>
    <source>
        <strain evidence="17">MAFF 305830</strain>
    </source>
</reference>
<dbReference type="OrthoDB" id="6500128at2759"/>
<feature type="transmembrane region" description="Helical" evidence="13">
    <location>
        <begin position="1144"/>
        <end position="1165"/>
    </location>
</feature>
<dbReference type="InterPro" id="IPR003439">
    <property type="entry name" value="ABC_transporter-like_ATP-bd"/>
</dbReference>
<keyword evidence="4" id="KW-0926">Vacuole</keyword>